<gene>
    <name evidence="1" type="primary">RKI1</name>
    <name evidence="1" type="ORF">H2198_007796</name>
</gene>
<dbReference type="Proteomes" id="UP001172386">
    <property type="component" value="Unassembled WGS sequence"/>
</dbReference>
<proteinExistence type="predicted"/>
<keyword evidence="1" id="KW-0413">Isomerase</keyword>
<protein>
    <submittedName>
        <fullName evidence="1">Ribose-5-phosphate isomerase rki1</fullName>
        <ecNumber evidence="1">5.3.1.6</ecNumber>
    </submittedName>
</protein>
<comment type="caution">
    <text evidence="1">The sequence shown here is derived from an EMBL/GenBank/DDBJ whole genome shotgun (WGS) entry which is preliminary data.</text>
</comment>
<accession>A0ACC2ZZG1</accession>
<name>A0ACC2ZZG1_9EURO</name>
<organism evidence="1 2">
    <name type="scientific">Neophaeococcomyces mojaviensis</name>
    <dbReference type="NCBI Taxonomy" id="3383035"/>
    <lineage>
        <taxon>Eukaryota</taxon>
        <taxon>Fungi</taxon>
        <taxon>Dikarya</taxon>
        <taxon>Ascomycota</taxon>
        <taxon>Pezizomycotina</taxon>
        <taxon>Eurotiomycetes</taxon>
        <taxon>Chaetothyriomycetidae</taxon>
        <taxon>Chaetothyriales</taxon>
        <taxon>Chaetothyriales incertae sedis</taxon>
        <taxon>Neophaeococcomyces</taxon>
    </lineage>
</organism>
<reference evidence="1" key="1">
    <citation type="submission" date="2022-10" db="EMBL/GenBank/DDBJ databases">
        <title>Culturing micro-colonial fungi from biological soil crusts in the Mojave desert and describing Neophaeococcomyces mojavensis, and introducing the new genera and species Taxawa tesnikishii.</title>
        <authorList>
            <person name="Kurbessoian T."/>
            <person name="Stajich J.E."/>
        </authorList>
    </citation>
    <scope>NUCLEOTIDE SEQUENCE</scope>
    <source>
        <strain evidence="1">JES_112</strain>
    </source>
</reference>
<evidence type="ECO:0000313" key="2">
    <source>
        <dbReference type="Proteomes" id="UP001172386"/>
    </source>
</evidence>
<dbReference type="EMBL" id="JAPDRQ010000173">
    <property type="protein sequence ID" value="KAJ9652983.1"/>
    <property type="molecule type" value="Genomic_DNA"/>
</dbReference>
<evidence type="ECO:0000313" key="1">
    <source>
        <dbReference type="EMBL" id="KAJ9652983.1"/>
    </source>
</evidence>
<dbReference type="EC" id="5.3.1.6" evidence="1"/>
<keyword evidence="2" id="KW-1185">Reference proteome</keyword>
<sequence>MALDIEAAKRAAAIEAVRNHFPDSPRFVGIGSGTTIVYVVQAIQELGRDLSRVGFVPTGYQSKQLILNAGLLPIEFDALPDNVMIDIAFDGADEVDEELNCIKGGGACLYQEKLVAMRAKEFVCVADHRKLQSRLLTKWPTIPIEVEPKASRQVMARLRVLGSRSPTGAGPFIREGALSKTGPVKTDQDFFIIDAPFPQPLLTGQDIAEGKVRNSHEGIWEVEELARTIKDINGVLGVGIFCGPTGPEAQVAGVIGGQRPIACYFGMADGSVQVRKAPVKRHSIVAQYPRIEPAI</sequence>